<proteinExistence type="predicted"/>
<evidence type="ECO:0000313" key="2">
    <source>
        <dbReference type="EMBL" id="KAJ7025063.1"/>
    </source>
</evidence>
<accession>A0AAD6SC87</accession>
<feature type="compositionally biased region" description="Basic and acidic residues" evidence="1">
    <location>
        <begin position="395"/>
        <end position="421"/>
    </location>
</feature>
<name>A0AAD6SC87_9AGAR</name>
<comment type="caution">
    <text evidence="2">The sequence shown here is derived from an EMBL/GenBank/DDBJ whole genome shotgun (WGS) entry which is preliminary data.</text>
</comment>
<sequence length="440" mass="48216">MARNRKLVADAFGEAFGGVQSETSRAAQAGDKVAMEKKKKKRTKKSKDTGEDGAPVVRRRSVRGTQVQEGPRPCPTPLYRGSMLNVPLVRPEGDAASFGPLREVEIDVACTPLVRPEDDPTSFGPLRAVEVDVACTPLVRPEDDPTSFGPLRAVEVDVACTPLVRPEDDPASFGPLRAVAVSPPEQQDDADPTWGAGEQDRELWTAELKNAMGGFIRLRRLGGADWVACIERLLALERAWGFRDKGLLTAPGEEKGGRPKMVKEWMRYARKWEGKVDLMTRKVGPRGVEGSFAAQWWRWWGSVQPAERKGAPDGSLTRLELEASAWEVLGKTSGRNGVLLFVGCLLWWGDAVAEEDDVSLVEDWKEAVSDVVWVLSEVGKGVGALVTAVEKAEEQAAKDKKASVKEIAGKKDGRKRTAAEKENEEEEGQPRKRTRRSGAI</sequence>
<keyword evidence="3" id="KW-1185">Reference proteome</keyword>
<protein>
    <submittedName>
        <fullName evidence="2">Uncharacterized protein</fullName>
    </submittedName>
</protein>
<dbReference type="Proteomes" id="UP001218188">
    <property type="component" value="Unassembled WGS sequence"/>
</dbReference>
<evidence type="ECO:0000256" key="1">
    <source>
        <dbReference type="SAM" id="MobiDB-lite"/>
    </source>
</evidence>
<dbReference type="AlphaFoldDB" id="A0AAD6SC87"/>
<feature type="compositionally biased region" description="Basic residues" evidence="1">
    <location>
        <begin position="431"/>
        <end position="440"/>
    </location>
</feature>
<feature type="region of interest" description="Disordered" evidence="1">
    <location>
        <begin position="12"/>
        <end position="80"/>
    </location>
</feature>
<feature type="region of interest" description="Disordered" evidence="1">
    <location>
        <begin position="395"/>
        <end position="440"/>
    </location>
</feature>
<organism evidence="2 3">
    <name type="scientific">Mycena alexandri</name>
    <dbReference type="NCBI Taxonomy" id="1745969"/>
    <lineage>
        <taxon>Eukaryota</taxon>
        <taxon>Fungi</taxon>
        <taxon>Dikarya</taxon>
        <taxon>Basidiomycota</taxon>
        <taxon>Agaricomycotina</taxon>
        <taxon>Agaricomycetes</taxon>
        <taxon>Agaricomycetidae</taxon>
        <taxon>Agaricales</taxon>
        <taxon>Marasmiineae</taxon>
        <taxon>Mycenaceae</taxon>
        <taxon>Mycena</taxon>
    </lineage>
</organism>
<evidence type="ECO:0000313" key="3">
    <source>
        <dbReference type="Proteomes" id="UP001218188"/>
    </source>
</evidence>
<dbReference type="EMBL" id="JARJCM010000160">
    <property type="protein sequence ID" value="KAJ7025063.1"/>
    <property type="molecule type" value="Genomic_DNA"/>
</dbReference>
<gene>
    <name evidence="2" type="ORF">C8F04DRAFT_1269670</name>
</gene>
<reference evidence="2" key="1">
    <citation type="submission" date="2023-03" db="EMBL/GenBank/DDBJ databases">
        <title>Massive genome expansion in bonnet fungi (Mycena s.s.) driven by repeated elements and novel gene families across ecological guilds.</title>
        <authorList>
            <consortium name="Lawrence Berkeley National Laboratory"/>
            <person name="Harder C.B."/>
            <person name="Miyauchi S."/>
            <person name="Viragh M."/>
            <person name="Kuo A."/>
            <person name="Thoen E."/>
            <person name="Andreopoulos B."/>
            <person name="Lu D."/>
            <person name="Skrede I."/>
            <person name="Drula E."/>
            <person name="Henrissat B."/>
            <person name="Morin E."/>
            <person name="Kohler A."/>
            <person name="Barry K."/>
            <person name="LaButti K."/>
            <person name="Morin E."/>
            <person name="Salamov A."/>
            <person name="Lipzen A."/>
            <person name="Mereny Z."/>
            <person name="Hegedus B."/>
            <person name="Baldrian P."/>
            <person name="Stursova M."/>
            <person name="Weitz H."/>
            <person name="Taylor A."/>
            <person name="Grigoriev I.V."/>
            <person name="Nagy L.G."/>
            <person name="Martin F."/>
            <person name="Kauserud H."/>
        </authorList>
    </citation>
    <scope>NUCLEOTIDE SEQUENCE</scope>
    <source>
        <strain evidence="2">CBHHK200</strain>
    </source>
</reference>